<dbReference type="EMBL" id="SPLM01000146">
    <property type="protein sequence ID" value="TMW55832.1"/>
    <property type="molecule type" value="Genomic_DNA"/>
</dbReference>
<name>A0A8K1FDQ3_PYTOL</name>
<comment type="subcellular location">
    <subcellularLocation>
        <location evidence="1 6">Nucleus</location>
    </subcellularLocation>
</comment>
<dbReference type="OrthoDB" id="64353at2759"/>
<dbReference type="InterPro" id="IPR025069">
    <property type="entry name" value="Cpsf2_C"/>
</dbReference>
<feature type="region of interest" description="Disordered" evidence="8">
    <location>
        <begin position="223"/>
        <end position="267"/>
    </location>
</feature>
<dbReference type="SUPFAM" id="SSF56281">
    <property type="entry name" value="Metallo-hydrolase/oxidoreductase"/>
    <property type="match status" value="1"/>
</dbReference>
<feature type="compositionally biased region" description="Basic and acidic residues" evidence="8">
    <location>
        <begin position="224"/>
        <end position="234"/>
    </location>
</feature>
<dbReference type="PANTHER" id="PTHR45922:SF1">
    <property type="entry name" value="CLEAVAGE AND POLYADENYLATION SPECIFICITY FACTOR SUBUNIT 2"/>
    <property type="match status" value="1"/>
</dbReference>
<evidence type="ECO:0000313" key="10">
    <source>
        <dbReference type="EMBL" id="TMW55832.1"/>
    </source>
</evidence>
<protein>
    <recommendedName>
        <fullName evidence="6">Cleavage and polyadenylation specificity factor subunit 2</fullName>
    </recommendedName>
    <alternativeName>
        <fullName evidence="6">Cleavage and polyadenylation specificity factor 100 kDa subunit</fullName>
    </alternativeName>
</protein>
<evidence type="ECO:0000259" key="9">
    <source>
        <dbReference type="SMART" id="SM01027"/>
    </source>
</evidence>
<feature type="region of interest" description="Disordered" evidence="8">
    <location>
        <begin position="716"/>
        <end position="755"/>
    </location>
</feature>
<dbReference type="GO" id="GO:0003723">
    <property type="term" value="F:RNA binding"/>
    <property type="evidence" value="ECO:0007669"/>
    <property type="project" value="UniProtKB-KW"/>
</dbReference>
<dbReference type="GO" id="GO:0006398">
    <property type="term" value="P:mRNA 3'-end processing by stem-loop binding and cleavage"/>
    <property type="evidence" value="ECO:0007669"/>
    <property type="project" value="InterPro"/>
</dbReference>
<accession>A0A8K1FDQ3</accession>
<dbReference type="Proteomes" id="UP000794436">
    <property type="component" value="Unassembled WGS sequence"/>
</dbReference>
<evidence type="ECO:0000256" key="4">
    <source>
        <dbReference type="ARBA" id="ARBA00022884"/>
    </source>
</evidence>
<sequence length="2039" mass="228166">MDQTPEVEVDVDVLLTELKRAKDKELRLRAEKERVRKELEAIRTGDLWTRESATQRELEDIRLRKQLVQQKEREEAERLGGLTQTLKEKELTAQQNLRSKSKTSLKQAASSIIGGSSTSGSSSDHQQEPGKPPEASVNQSSAEIKPPRVSSSVRLAELSDRSKPTDSKQSSSADRVIATINLSEQEQRIQTLKEALERSASRRDADLSGLPSMYADRTQFEVTNDSRRVSRRVESPLPCHGTSPSVVSRTKLDADPKNASPTQDHALDCGGPRIDLISQSPVQVPVGSNVPPNLQVQSHQVPAPTHYQPVNCLPTVYALPWMTPSVMMPTLPPMISPYSMPYSPWATQSPTFFVPSYQPGLAQPPPQFTSFPPAQAQKISELEDHVNYLRNEELRAEDTKEYSKIEVLLSGLKSQVDKMARSESTETFHEQLNDDAETNPVCETGVRALKRQHMEAVTRVQNERDLLEEQEKLEELKDRVERRRMEREQTRRHEEAMVKQKNELMMLRLQRAVAKSNVNGEVSVSSLATLLQGDHSYNPDQGIVFSMDCATALPLSIEMTKLSYAIYDGTIGQTSVKAIEARECEAYGPKRKRCVFATSRLLKNLPMSSDLRAIFEVSTWQQSLSTSQKPTTRSLGWTVLDLFRQKDRQLVLNSGFFELHLCAPPMPDPSKVLLRSSAGESDGEMVIYCRIGPGNLEEAMTRATIDPDAHVGLYHLPNQGLGSDQGSEASNQLVQPSTSTHNTANDQVVSPPDRADTRDFLDVERLRLLSSSSNRPVSTYSRSVTTAIKDRARLQAVDERASETISDDVWVRVDKVSERQKRVISNTNFQPGDAFNVFIDGARCLPESATVVKVTVAALNADRSRVPTENSSQIVLSAKDTRSPSFDLCVEFRERSFSPRLTLVVRLDTIDLYSKLPVILGYAVVPAFLDQETVQQPSRASITQFVLNEGGFQLPLYTSIEFSDTKEFDATCTSTFPRIPCATILLRIKCAAMSKDGLTILSRTQCPREEWAQHGLLDPAPPYHSGYYDSTVCAPTAIETKMYQQLEQRKPISCAQVLERIGLTESMVDGSLKTKPQAFLDLRTAFPYHSELGFRVAVDGLHNIKAKPGTFFKVMFSASPPASFYQSIRLTSDVHFTTSLDWSSLPTSPEFMDGFTTFRDVSPARSFAVIVDVRVLTRASKTGVFTSQPFAWSFLPILTEQGTVATGNFQLPLFAGPVILSALESETLSIYALMDEIGSEKRKTQLPFVDGASVFVRLEDPQVPSTTRMQPMVNTTISKMIPPKFSLKYQYDSVKAQDEARAMAVITFTPLYGVRSKDRCCAYVLEVDDVCILLDCGWTDEYDEELLKPLARVVERVDLVLISHPDLAHMGALPYAIGKLGLNAPIYGTLPVHRMGQIALYEAYLAKSKSDGEFDLFNLDHVDAVFDHFKQLKYSEKLTLTSSGEGITITPHVAGHLIGGSLWRIMKETDDIIYAVDYNHRSEHVLQKTILDSFTRPTLLITDSMNIHTEQPKLKDRDSKIMVEILKTLRAGGNVLIPTDSSGRVLELMRVLDQYWIQNKLRDPIALLHDMAYYTPKAAQAMLEWCNERIAKNFDVGRQNPFQFSHIHLIHTLEELDNLPSPKVVLATSSSLESGYGKELFLRWAPDPRNSIIFTSTMPPNSFATRVLEVIKDESGDRTISCVVKRRVFLEGAELALYEAKERRRLRVEAENKAKEMEEAAMEDMMMGIEDYESESEEESVATKETQLRGTFKVGLGQIASVRHPMFFAPEPKIEWDQYGEIIAPDDFKDMSLAINRQARKTVTEGEDGDVDMEEEEEEVAVDTRPTKTVTEDVTLMISARVTHVDFGGLADGRAIRNCLSNVKPRKLILVHGTEETTHELKRFVESTINACEAVFTPNALECIDIESDTNVFKLVVKESLYTSSVFRKVGTHEVAYVTGEYNIGENNALPVLQHPSDSNDVRPTHEPILLSDGKLKLDVMKQVLSKAGFNAKFRGGMLVCNDGVVLKRAMNNEIIVEGALSSSYYKIRQLLYDQFTLV</sequence>
<keyword evidence="7" id="KW-0175">Coiled coil</keyword>
<feature type="domain" description="Beta-Casp" evidence="9">
    <location>
        <begin position="1545"/>
        <end position="1667"/>
    </location>
</feature>
<dbReference type="InterPro" id="IPR035639">
    <property type="entry name" value="CPSF2_MBL"/>
</dbReference>
<feature type="compositionally biased region" description="Low complexity" evidence="8">
    <location>
        <begin position="110"/>
        <end position="123"/>
    </location>
</feature>
<dbReference type="GO" id="GO:0005847">
    <property type="term" value="C:mRNA cleavage and polyadenylation specificity factor complex"/>
    <property type="evidence" value="ECO:0007669"/>
    <property type="project" value="InterPro"/>
</dbReference>
<comment type="caution">
    <text evidence="10">The sequence shown here is derived from an EMBL/GenBank/DDBJ whole genome shotgun (WGS) entry which is preliminary data.</text>
</comment>
<dbReference type="InterPro" id="IPR027075">
    <property type="entry name" value="CPSF2"/>
</dbReference>
<dbReference type="FunFam" id="3.60.15.10:FF:000008">
    <property type="entry name" value="Cleavage and polyadenylation specificity factor subunit 2"/>
    <property type="match status" value="1"/>
</dbReference>
<evidence type="ECO:0000313" key="11">
    <source>
        <dbReference type="Proteomes" id="UP000794436"/>
    </source>
</evidence>
<gene>
    <name evidence="10" type="ORF">Poli38472_008480</name>
</gene>
<keyword evidence="5 6" id="KW-0539">Nucleus</keyword>
<dbReference type="InterPro" id="IPR036866">
    <property type="entry name" value="RibonucZ/Hydroxyglut_hydro"/>
</dbReference>
<keyword evidence="4 6" id="KW-0694">RNA-binding</keyword>
<feature type="compositionally biased region" description="Polar residues" evidence="8">
    <location>
        <begin position="92"/>
        <end position="109"/>
    </location>
</feature>
<dbReference type="InterPro" id="IPR011108">
    <property type="entry name" value="RMMBL"/>
</dbReference>
<evidence type="ECO:0000256" key="1">
    <source>
        <dbReference type="ARBA" id="ARBA00004123"/>
    </source>
</evidence>
<feature type="compositionally biased region" description="Polar residues" evidence="8">
    <location>
        <begin position="720"/>
        <end position="748"/>
    </location>
</feature>
<evidence type="ECO:0000256" key="5">
    <source>
        <dbReference type="ARBA" id="ARBA00023242"/>
    </source>
</evidence>
<keyword evidence="3 6" id="KW-0507">mRNA processing</keyword>
<dbReference type="SMART" id="SM01027">
    <property type="entry name" value="Beta-Casp"/>
    <property type="match status" value="1"/>
</dbReference>
<dbReference type="InterPro" id="IPR022712">
    <property type="entry name" value="Beta_Casp"/>
</dbReference>
<reference evidence="10" key="1">
    <citation type="submission" date="2019-03" db="EMBL/GenBank/DDBJ databases">
        <title>Long read genome sequence of the mycoparasitic Pythium oligandrum ATCC 38472 isolated from sugarbeet rhizosphere.</title>
        <authorList>
            <person name="Gaulin E."/>
        </authorList>
    </citation>
    <scope>NUCLEOTIDE SEQUENCE</scope>
    <source>
        <strain evidence="10">ATCC 38472_TT</strain>
    </source>
</reference>
<evidence type="ECO:0000256" key="6">
    <source>
        <dbReference type="RuleBase" id="RU365006"/>
    </source>
</evidence>
<comment type="similarity">
    <text evidence="2 6">Belongs to the metallo-beta-lactamase superfamily. RNA-metabolizing metallo-beta-lactamase-like family. CPSF2/YSH1 subfamily.</text>
</comment>
<evidence type="ECO:0000256" key="8">
    <source>
        <dbReference type="SAM" id="MobiDB-lite"/>
    </source>
</evidence>
<feature type="region of interest" description="Disordered" evidence="8">
    <location>
        <begin position="69"/>
        <end position="177"/>
    </location>
</feature>
<feature type="coiled-coil region" evidence="7">
    <location>
        <begin position="11"/>
        <end position="38"/>
    </location>
</feature>
<feature type="coiled-coil region" evidence="7">
    <location>
        <begin position="450"/>
        <end position="493"/>
    </location>
</feature>
<dbReference type="Pfam" id="PF13299">
    <property type="entry name" value="CPSF100_C"/>
    <property type="match status" value="1"/>
</dbReference>
<dbReference type="Pfam" id="PF07521">
    <property type="entry name" value="RMMBL"/>
    <property type="match status" value="1"/>
</dbReference>
<feature type="compositionally biased region" description="Basic and acidic residues" evidence="8">
    <location>
        <begin position="157"/>
        <end position="166"/>
    </location>
</feature>
<proteinExistence type="inferred from homology"/>
<evidence type="ECO:0000256" key="3">
    <source>
        <dbReference type="ARBA" id="ARBA00022664"/>
    </source>
</evidence>
<feature type="region of interest" description="Disordered" evidence="8">
    <location>
        <begin position="1803"/>
        <end position="1826"/>
    </location>
</feature>
<dbReference type="Pfam" id="PF16661">
    <property type="entry name" value="Lactamase_B_6"/>
    <property type="match status" value="1"/>
</dbReference>
<dbReference type="Pfam" id="PF10996">
    <property type="entry name" value="Beta-Casp"/>
    <property type="match status" value="1"/>
</dbReference>
<dbReference type="CDD" id="cd16293">
    <property type="entry name" value="CPSF2-like_MBL-fold"/>
    <property type="match status" value="1"/>
</dbReference>
<organism evidence="10 11">
    <name type="scientific">Pythium oligandrum</name>
    <name type="common">Mycoparasitic fungus</name>
    <dbReference type="NCBI Taxonomy" id="41045"/>
    <lineage>
        <taxon>Eukaryota</taxon>
        <taxon>Sar</taxon>
        <taxon>Stramenopiles</taxon>
        <taxon>Oomycota</taxon>
        <taxon>Peronosporomycetes</taxon>
        <taxon>Pythiales</taxon>
        <taxon>Pythiaceae</taxon>
        <taxon>Pythium</taxon>
    </lineage>
</organism>
<keyword evidence="11" id="KW-1185">Reference proteome</keyword>
<feature type="compositionally biased region" description="Acidic residues" evidence="8">
    <location>
        <begin position="1805"/>
        <end position="1821"/>
    </location>
</feature>
<dbReference type="PANTHER" id="PTHR45922">
    <property type="entry name" value="CLEAVAGE AND POLYADENYLATION SPECIFICITY FACTOR SUBUNIT 2"/>
    <property type="match status" value="1"/>
</dbReference>
<evidence type="ECO:0000256" key="7">
    <source>
        <dbReference type="SAM" id="Coils"/>
    </source>
</evidence>
<dbReference type="InterPro" id="IPR001279">
    <property type="entry name" value="Metallo-B-lactamas"/>
</dbReference>
<dbReference type="Gene3D" id="3.60.15.10">
    <property type="entry name" value="Ribonuclease Z/Hydroxyacylglutathione hydrolase-like"/>
    <property type="match status" value="1"/>
</dbReference>
<evidence type="ECO:0000256" key="2">
    <source>
        <dbReference type="ARBA" id="ARBA00010624"/>
    </source>
</evidence>